<comment type="caution">
    <text evidence="1">The sequence shown here is derived from an EMBL/GenBank/DDBJ whole genome shotgun (WGS) entry which is preliminary data.</text>
</comment>
<proteinExistence type="predicted"/>
<dbReference type="STRING" id="35608.A0A2U1PWP6"/>
<dbReference type="Gene3D" id="3.50.50.60">
    <property type="entry name" value="FAD/NAD(P)-binding domain"/>
    <property type="match status" value="1"/>
</dbReference>
<name>A0A2U1PWP6_ARTAN</name>
<keyword evidence="2" id="KW-1185">Reference proteome</keyword>
<gene>
    <name evidence="1" type="ORF">CTI12_AA103720</name>
</gene>
<dbReference type="AlphaFoldDB" id="A0A2U1PWP6"/>
<organism evidence="1 2">
    <name type="scientific">Artemisia annua</name>
    <name type="common">Sweet wormwood</name>
    <dbReference type="NCBI Taxonomy" id="35608"/>
    <lineage>
        <taxon>Eukaryota</taxon>
        <taxon>Viridiplantae</taxon>
        <taxon>Streptophyta</taxon>
        <taxon>Embryophyta</taxon>
        <taxon>Tracheophyta</taxon>
        <taxon>Spermatophyta</taxon>
        <taxon>Magnoliopsida</taxon>
        <taxon>eudicotyledons</taxon>
        <taxon>Gunneridae</taxon>
        <taxon>Pentapetalae</taxon>
        <taxon>asterids</taxon>
        <taxon>campanulids</taxon>
        <taxon>Asterales</taxon>
        <taxon>Asteraceae</taxon>
        <taxon>Asteroideae</taxon>
        <taxon>Anthemideae</taxon>
        <taxon>Artemisiinae</taxon>
        <taxon>Artemisia</taxon>
    </lineage>
</organism>
<dbReference type="EMBL" id="PKPP01000650">
    <property type="protein sequence ID" value="PWA90180.1"/>
    <property type="molecule type" value="Genomic_DNA"/>
</dbReference>
<evidence type="ECO:0000313" key="1">
    <source>
        <dbReference type="EMBL" id="PWA90180.1"/>
    </source>
</evidence>
<accession>A0A2U1PWP6</accession>
<evidence type="ECO:0000313" key="2">
    <source>
        <dbReference type="Proteomes" id="UP000245207"/>
    </source>
</evidence>
<dbReference type="Proteomes" id="UP000245207">
    <property type="component" value="Unassembled WGS sequence"/>
</dbReference>
<dbReference type="OrthoDB" id="1724083at2759"/>
<protein>
    <submittedName>
        <fullName evidence="1">Thioredoxin reductase NTRC</fullName>
    </submittedName>
</protein>
<dbReference type="InterPro" id="IPR036188">
    <property type="entry name" value="FAD/NAD-bd_sf"/>
</dbReference>
<reference evidence="1 2" key="1">
    <citation type="journal article" date="2018" name="Mol. Plant">
        <title>The genome of Artemisia annua provides insight into the evolution of Asteraceae family and artemisinin biosynthesis.</title>
        <authorList>
            <person name="Shen Q."/>
            <person name="Zhang L."/>
            <person name="Liao Z."/>
            <person name="Wang S."/>
            <person name="Yan T."/>
            <person name="Shi P."/>
            <person name="Liu M."/>
            <person name="Fu X."/>
            <person name="Pan Q."/>
            <person name="Wang Y."/>
            <person name="Lv Z."/>
            <person name="Lu X."/>
            <person name="Zhang F."/>
            <person name="Jiang W."/>
            <person name="Ma Y."/>
            <person name="Chen M."/>
            <person name="Hao X."/>
            <person name="Li L."/>
            <person name="Tang Y."/>
            <person name="Lv G."/>
            <person name="Zhou Y."/>
            <person name="Sun X."/>
            <person name="Brodelius P.E."/>
            <person name="Rose J.K.C."/>
            <person name="Tang K."/>
        </authorList>
    </citation>
    <scope>NUCLEOTIDE SEQUENCE [LARGE SCALE GENOMIC DNA]</scope>
    <source>
        <strain evidence="2">cv. Huhao1</strain>
        <tissue evidence="1">Leaf</tissue>
    </source>
</reference>
<sequence>MKHVVFEGYQIGGIPSEQLMTTTEVENVPGFPGEITGTDLMDRLLNENKHIEEEDLSMSWTRRYSH</sequence>